<accession>A0A4Z2EJ59</accession>
<dbReference type="EMBL" id="SRLO01006612">
    <property type="protein sequence ID" value="TNN28661.1"/>
    <property type="molecule type" value="Genomic_DNA"/>
</dbReference>
<dbReference type="Proteomes" id="UP000314294">
    <property type="component" value="Unassembled WGS sequence"/>
</dbReference>
<feature type="compositionally biased region" description="Polar residues" evidence="1">
    <location>
        <begin position="149"/>
        <end position="158"/>
    </location>
</feature>
<evidence type="ECO:0000313" key="2">
    <source>
        <dbReference type="EMBL" id="TNN28661.1"/>
    </source>
</evidence>
<name>A0A4Z2EJ59_9TELE</name>
<feature type="region of interest" description="Disordered" evidence="1">
    <location>
        <begin position="129"/>
        <end position="186"/>
    </location>
</feature>
<keyword evidence="3" id="KW-1185">Reference proteome</keyword>
<protein>
    <submittedName>
        <fullName evidence="2">Uncharacterized protein</fullName>
    </submittedName>
</protein>
<evidence type="ECO:0000313" key="3">
    <source>
        <dbReference type="Proteomes" id="UP000314294"/>
    </source>
</evidence>
<dbReference type="AlphaFoldDB" id="A0A4Z2EJ59"/>
<comment type="caution">
    <text evidence="2">The sequence shown here is derived from an EMBL/GenBank/DDBJ whole genome shotgun (WGS) entry which is preliminary data.</text>
</comment>
<organism evidence="2 3">
    <name type="scientific">Liparis tanakae</name>
    <name type="common">Tanaka's snailfish</name>
    <dbReference type="NCBI Taxonomy" id="230148"/>
    <lineage>
        <taxon>Eukaryota</taxon>
        <taxon>Metazoa</taxon>
        <taxon>Chordata</taxon>
        <taxon>Craniata</taxon>
        <taxon>Vertebrata</taxon>
        <taxon>Euteleostomi</taxon>
        <taxon>Actinopterygii</taxon>
        <taxon>Neopterygii</taxon>
        <taxon>Teleostei</taxon>
        <taxon>Neoteleostei</taxon>
        <taxon>Acanthomorphata</taxon>
        <taxon>Eupercaria</taxon>
        <taxon>Perciformes</taxon>
        <taxon>Cottioidei</taxon>
        <taxon>Cottales</taxon>
        <taxon>Liparidae</taxon>
        <taxon>Liparis</taxon>
    </lineage>
</organism>
<gene>
    <name evidence="2" type="ORF">EYF80_061189</name>
</gene>
<proteinExistence type="predicted"/>
<feature type="compositionally biased region" description="Low complexity" evidence="1">
    <location>
        <begin position="130"/>
        <end position="141"/>
    </location>
</feature>
<evidence type="ECO:0000256" key="1">
    <source>
        <dbReference type="SAM" id="MobiDB-lite"/>
    </source>
</evidence>
<sequence>MSSRPPGLRALGAARRSGRTIRFICCGNFVSVSAGRHRAASSGIGLVVTAPSHTSTLSVKPVGGGGPGGSTIARSFRSLSFREKELSLVLKEPLLWPRSSLWAFRQAHRPLHSPPRRLRKQRVSGVRLCSVQSTQQPSSQPARRRTPRKVTQWNGNQQTKKARTTAATVHNTRSSPRPPPDTGVGGRSVLLLSLDSGDLKDGMLVACILTSPVSASRCLPIAP</sequence>
<reference evidence="2 3" key="1">
    <citation type="submission" date="2019-03" db="EMBL/GenBank/DDBJ databases">
        <title>First draft genome of Liparis tanakae, snailfish: a comprehensive survey of snailfish specific genes.</title>
        <authorList>
            <person name="Kim W."/>
            <person name="Song I."/>
            <person name="Jeong J.-H."/>
            <person name="Kim D."/>
            <person name="Kim S."/>
            <person name="Ryu S."/>
            <person name="Song J.Y."/>
            <person name="Lee S.K."/>
        </authorList>
    </citation>
    <scope>NUCLEOTIDE SEQUENCE [LARGE SCALE GENOMIC DNA]</scope>
    <source>
        <tissue evidence="2">Muscle</tissue>
    </source>
</reference>